<gene>
    <name evidence="4" type="ORF">Airi01_008320</name>
</gene>
<dbReference type="Pfam" id="PF00583">
    <property type="entry name" value="Acetyltransf_1"/>
    <property type="match status" value="1"/>
</dbReference>
<dbReference type="InterPro" id="IPR016181">
    <property type="entry name" value="Acyl_CoA_acyltransferase"/>
</dbReference>
<dbReference type="SUPFAM" id="SSF55729">
    <property type="entry name" value="Acyl-CoA N-acyltransferases (Nat)"/>
    <property type="match status" value="1"/>
</dbReference>
<dbReference type="InterPro" id="IPR050832">
    <property type="entry name" value="Bact_Acetyltransf"/>
</dbReference>
<dbReference type="AlphaFoldDB" id="A0A9W6REQ8"/>
<dbReference type="Proteomes" id="UP001165135">
    <property type="component" value="Unassembled WGS sequence"/>
</dbReference>
<dbReference type="Gene3D" id="3.40.630.30">
    <property type="match status" value="1"/>
</dbReference>
<evidence type="ECO:0000313" key="4">
    <source>
        <dbReference type="EMBL" id="GLY72565.1"/>
    </source>
</evidence>
<dbReference type="GO" id="GO:0016747">
    <property type="term" value="F:acyltransferase activity, transferring groups other than amino-acyl groups"/>
    <property type="evidence" value="ECO:0007669"/>
    <property type="project" value="InterPro"/>
</dbReference>
<dbReference type="PROSITE" id="PS51186">
    <property type="entry name" value="GNAT"/>
    <property type="match status" value="1"/>
</dbReference>
<keyword evidence="2" id="KW-0012">Acyltransferase</keyword>
<keyword evidence="1" id="KW-0808">Transferase</keyword>
<dbReference type="PANTHER" id="PTHR43877:SF2">
    <property type="entry name" value="AMINOALKYLPHOSPHONATE N-ACETYLTRANSFERASE-RELATED"/>
    <property type="match status" value="1"/>
</dbReference>
<dbReference type="RefSeq" id="WP_285617629.1">
    <property type="nucleotide sequence ID" value="NZ_BSTJ01000001.1"/>
</dbReference>
<reference evidence="4" key="1">
    <citation type="submission" date="2023-03" db="EMBL/GenBank/DDBJ databases">
        <title>Actinoallomurus iriomotensis NBRC 103681.</title>
        <authorList>
            <person name="Ichikawa N."/>
            <person name="Sato H."/>
            <person name="Tonouchi N."/>
        </authorList>
    </citation>
    <scope>NUCLEOTIDE SEQUENCE</scope>
    <source>
        <strain evidence="4">NBRC 103681</strain>
    </source>
</reference>
<proteinExistence type="predicted"/>
<evidence type="ECO:0000256" key="2">
    <source>
        <dbReference type="ARBA" id="ARBA00023315"/>
    </source>
</evidence>
<protein>
    <recommendedName>
        <fullName evidence="3">N-acetyltransferase domain-containing protein</fullName>
    </recommendedName>
</protein>
<dbReference type="PANTHER" id="PTHR43877">
    <property type="entry name" value="AMINOALKYLPHOSPHONATE N-ACETYLTRANSFERASE-RELATED-RELATED"/>
    <property type="match status" value="1"/>
</dbReference>
<dbReference type="InterPro" id="IPR000182">
    <property type="entry name" value="GNAT_dom"/>
</dbReference>
<evidence type="ECO:0000313" key="5">
    <source>
        <dbReference type="Proteomes" id="UP001165135"/>
    </source>
</evidence>
<evidence type="ECO:0000259" key="3">
    <source>
        <dbReference type="PROSITE" id="PS51186"/>
    </source>
</evidence>
<organism evidence="4 5">
    <name type="scientific">Actinoallomurus iriomotensis</name>
    <dbReference type="NCBI Taxonomy" id="478107"/>
    <lineage>
        <taxon>Bacteria</taxon>
        <taxon>Bacillati</taxon>
        <taxon>Actinomycetota</taxon>
        <taxon>Actinomycetes</taxon>
        <taxon>Streptosporangiales</taxon>
        <taxon>Thermomonosporaceae</taxon>
        <taxon>Actinoallomurus</taxon>
    </lineage>
</organism>
<evidence type="ECO:0000256" key="1">
    <source>
        <dbReference type="ARBA" id="ARBA00022679"/>
    </source>
</evidence>
<accession>A0A9W6REQ8</accession>
<feature type="domain" description="N-acetyltransferase" evidence="3">
    <location>
        <begin position="22"/>
        <end position="167"/>
    </location>
</feature>
<comment type="caution">
    <text evidence="4">The sequence shown here is derived from an EMBL/GenBank/DDBJ whole genome shotgun (WGS) entry which is preliminary data.</text>
</comment>
<dbReference type="EMBL" id="BSTJ01000001">
    <property type="protein sequence ID" value="GLY72565.1"/>
    <property type="molecule type" value="Genomic_DNA"/>
</dbReference>
<name>A0A9W6REQ8_9ACTN</name>
<dbReference type="CDD" id="cd04301">
    <property type="entry name" value="NAT_SF"/>
    <property type="match status" value="1"/>
</dbReference>
<sequence>MSERSARVELVVASFDDPIVTGLLAEARPRADASVIGQVMGPVVVPRPRSGAAPYGGHVPDAGVVFVVARRADAPDGPVGCAGLRRIADDTAEVERLYVRPPYRGQGLSRLLLAGVEDLARRRGFAVVRLAAADLRVAGLYVSRGYVRIAPFGRRPSPSVCFEKALPAIGRPSR</sequence>